<feature type="domain" description="DNA replication/recombination mediator RecO N-terminal" evidence="8">
    <location>
        <begin position="2"/>
        <end position="80"/>
    </location>
</feature>
<dbReference type="GO" id="GO:0006310">
    <property type="term" value="P:DNA recombination"/>
    <property type="evidence" value="ECO:0007669"/>
    <property type="project" value="UniProtKB-UniRule"/>
</dbReference>
<evidence type="ECO:0000256" key="3">
    <source>
        <dbReference type="ARBA" id="ARBA00022763"/>
    </source>
</evidence>
<dbReference type="PANTHER" id="PTHR33991">
    <property type="entry name" value="DNA REPAIR PROTEIN RECO"/>
    <property type="match status" value="1"/>
</dbReference>
<evidence type="ECO:0000313" key="10">
    <source>
        <dbReference type="Proteomes" id="UP000231472"/>
    </source>
</evidence>
<evidence type="ECO:0000256" key="5">
    <source>
        <dbReference type="ARBA" id="ARBA00023204"/>
    </source>
</evidence>
<dbReference type="InterPro" id="IPR042242">
    <property type="entry name" value="RecO_C"/>
</dbReference>
<name>A0A2H0YP38_9BACT</name>
<comment type="similarity">
    <text evidence="1 7">Belongs to the RecO family.</text>
</comment>
<accession>A0A2H0YP38</accession>
<dbReference type="Pfam" id="PF11967">
    <property type="entry name" value="RecO_N"/>
    <property type="match status" value="1"/>
</dbReference>
<keyword evidence="4 7" id="KW-0233">DNA recombination</keyword>
<dbReference type="SUPFAM" id="SSF57863">
    <property type="entry name" value="ArfGap/RecO-like zinc finger"/>
    <property type="match status" value="1"/>
</dbReference>
<dbReference type="GO" id="GO:0006302">
    <property type="term" value="P:double-strand break repair"/>
    <property type="evidence" value="ECO:0007669"/>
    <property type="project" value="TreeGrafter"/>
</dbReference>
<evidence type="ECO:0000313" key="9">
    <source>
        <dbReference type="EMBL" id="PIS40261.1"/>
    </source>
</evidence>
<evidence type="ECO:0000256" key="2">
    <source>
        <dbReference type="ARBA" id="ARBA00021310"/>
    </source>
</evidence>
<dbReference type="EMBL" id="PEYC01000017">
    <property type="protein sequence ID" value="PIS40261.1"/>
    <property type="molecule type" value="Genomic_DNA"/>
</dbReference>
<keyword evidence="3 7" id="KW-0227">DNA damage</keyword>
<dbReference type="InterPro" id="IPR037278">
    <property type="entry name" value="ARFGAP/RecO"/>
</dbReference>
<dbReference type="Proteomes" id="UP000231472">
    <property type="component" value="Unassembled WGS sequence"/>
</dbReference>
<dbReference type="NCBIfam" id="TIGR00613">
    <property type="entry name" value="reco"/>
    <property type="match status" value="1"/>
</dbReference>
<dbReference type="PANTHER" id="PTHR33991:SF1">
    <property type="entry name" value="DNA REPAIR PROTEIN RECO"/>
    <property type="match status" value="1"/>
</dbReference>
<comment type="caution">
    <text evidence="9">The sequence shown here is derived from an EMBL/GenBank/DDBJ whole genome shotgun (WGS) entry which is preliminary data.</text>
</comment>
<protein>
    <recommendedName>
        <fullName evidence="2 7">DNA repair protein RecO</fullName>
    </recommendedName>
    <alternativeName>
        <fullName evidence="6 7">Recombination protein O</fullName>
    </alternativeName>
</protein>
<evidence type="ECO:0000256" key="6">
    <source>
        <dbReference type="ARBA" id="ARBA00033409"/>
    </source>
</evidence>
<dbReference type="Pfam" id="PF02565">
    <property type="entry name" value="RecO_C"/>
    <property type="match status" value="1"/>
</dbReference>
<dbReference type="InterPro" id="IPR003717">
    <property type="entry name" value="RecO"/>
</dbReference>
<evidence type="ECO:0000256" key="4">
    <source>
        <dbReference type="ARBA" id="ARBA00023172"/>
    </source>
</evidence>
<dbReference type="AlphaFoldDB" id="A0A2H0YP38"/>
<evidence type="ECO:0000256" key="1">
    <source>
        <dbReference type="ARBA" id="ARBA00007452"/>
    </source>
</evidence>
<dbReference type="InterPro" id="IPR012340">
    <property type="entry name" value="NA-bd_OB-fold"/>
</dbReference>
<reference evidence="10" key="1">
    <citation type="submission" date="2017-09" db="EMBL/GenBank/DDBJ databases">
        <title>Depth-based differentiation of microbial function through sediment-hosted aquifers and enrichment of novel symbionts in the deep terrestrial subsurface.</title>
        <authorList>
            <person name="Probst A.J."/>
            <person name="Ladd B."/>
            <person name="Jarett J.K."/>
            <person name="Geller-Mcgrath D.E."/>
            <person name="Sieber C.M.K."/>
            <person name="Emerson J.B."/>
            <person name="Anantharaman K."/>
            <person name="Thomas B.C."/>
            <person name="Malmstrom R."/>
            <person name="Stieglmeier M."/>
            <person name="Klingl A."/>
            <person name="Woyke T."/>
            <person name="Ryan C.M."/>
            <person name="Banfield J.F."/>
        </authorList>
    </citation>
    <scope>NUCLEOTIDE SEQUENCE [LARGE SCALE GENOMIC DNA]</scope>
</reference>
<keyword evidence="5 7" id="KW-0234">DNA repair</keyword>
<proteinExistence type="inferred from homology"/>
<comment type="function">
    <text evidence="7">Involved in DNA repair and RecF pathway recombination.</text>
</comment>
<dbReference type="Gene3D" id="2.40.50.140">
    <property type="entry name" value="Nucleic acid-binding proteins"/>
    <property type="match status" value="1"/>
</dbReference>
<dbReference type="HAMAP" id="MF_00201">
    <property type="entry name" value="RecO"/>
    <property type="match status" value="1"/>
</dbReference>
<dbReference type="SUPFAM" id="SSF50249">
    <property type="entry name" value="Nucleic acid-binding proteins"/>
    <property type="match status" value="1"/>
</dbReference>
<evidence type="ECO:0000259" key="8">
    <source>
        <dbReference type="Pfam" id="PF11967"/>
    </source>
</evidence>
<dbReference type="Gene3D" id="1.20.1440.120">
    <property type="entry name" value="Recombination protein O, C-terminal domain"/>
    <property type="match status" value="1"/>
</dbReference>
<sequence length="236" mass="27547">MAVHYRTQGFILKKEDLREADQVFVVYTKDFGKLKILGKAIRKIKSKLRAGIDLFYLSEIEFIQGKNHKTLTEAIVIEKFKNIRNSLKKIEIASQIAEAADNLITGQEQDEKVWNLLSEVFEKLNNWKLEIIYYYFVWNLLSILGYQIDLYHCVKCQEKLIPGLMNFSSESNGIICLRCSDDSTKDKILISPETIKIFRLFPDKNWRILSRLKIEQEQGKELEEVSQSYINGIISK</sequence>
<gene>
    <name evidence="7 9" type="primary">recO</name>
    <name evidence="9" type="ORF">COT32_00735</name>
</gene>
<dbReference type="GO" id="GO:0043590">
    <property type="term" value="C:bacterial nucleoid"/>
    <property type="evidence" value="ECO:0007669"/>
    <property type="project" value="TreeGrafter"/>
</dbReference>
<organism evidence="9 10">
    <name type="scientific">Candidatus Nealsonbacteria bacterium CG08_land_8_20_14_0_20_36_22</name>
    <dbReference type="NCBI Taxonomy" id="1974704"/>
    <lineage>
        <taxon>Bacteria</taxon>
        <taxon>Candidatus Nealsoniibacteriota</taxon>
    </lineage>
</organism>
<dbReference type="InterPro" id="IPR022572">
    <property type="entry name" value="DNA_rep/recomb_RecO_N"/>
</dbReference>
<evidence type="ECO:0000256" key="7">
    <source>
        <dbReference type="HAMAP-Rule" id="MF_00201"/>
    </source>
</evidence>